<feature type="compositionally biased region" description="Polar residues" evidence="2">
    <location>
        <begin position="93"/>
        <end position="103"/>
    </location>
</feature>
<accession>A0ABR4BRQ7</accession>
<comment type="caution">
    <text evidence="3">The sequence shown here is derived from an EMBL/GenBank/DDBJ whole genome shotgun (WGS) entry which is preliminary data.</text>
</comment>
<evidence type="ECO:0000256" key="2">
    <source>
        <dbReference type="SAM" id="MobiDB-lite"/>
    </source>
</evidence>
<gene>
    <name evidence="3" type="ORF">VTL71DRAFT_9739</name>
</gene>
<keyword evidence="1" id="KW-0175">Coiled coil</keyword>
<evidence type="ECO:0000313" key="4">
    <source>
        <dbReference type="Proteomes" id="UP001595075"/>
    </source>
</evidence>
<organism evidence="3 4">
    <name type="scientific">Oculimacula yallundae</name>
    <dbReference type="NCBI Taxonomy" id="86028"/>
    <lineage>
        <taxon>Eukaryota</taxon>
        <taxon>Fungi</taxon>
        <taxon>Dikarya</taxon>
        <taxon>Ascomycota</taxon>
        <taxon>Pezizomycotina</taxon>
        <taxon>Leotiomycetes</taxon>
        <taxon>Helotiales</taxon>
        <taxon>Ploettnerulaceae</taxon>
        <taxon>Oculimacula</taxon>
    </lineage>
</organism>
<evidence type="ECO:0000256" key="1">
    <source>
        <dbReference type="SAM" id="Coils"/>
    </source>
</evidence>
<feature type="coiled-coil region" evidence="1">
    <location>
        <begin position="174"/>
        <end position="302"/>
    </location>
</feature>
<feature type="region of interest" description="Disordered" evidence="2">
    <location>
        <begin position="366"/>
        <end position="395"/>
    </location>
</feature>
<feature type="region of interest" description="Disordered" evidence="2">
    <location>
        <begin position="1"/>
        <end position="133"/>
    </location>
</feature>
<feature type="compositionally biased region" description="Basic and acidic residues" evidence="2">
    <location>
        <begin position="105"/>
        <end position="124"/>
    </location>
</feature>
<feature type="compositionally biased region" description="Polar residues" evidence="2">
    <location>
        <begin position="15"/>
        <end position="25"/>
    </location>
</feature>
<evidence type="ECO:0000313" key="3">
    <source>
        <dbReference type="EMBL" id="KAL2060344.1"/>
    </source>
</evidence>
<dbReference type="EMBL" id="JAZHXI010000023">
    <property type="protein sequence ID" value="KAL2060344.1"/>
    <property type="molecule type" value="Genomic_DNA"/>
</dbReference>
<proteinExistence type="predicted"/>
<sequence length="395" mass="43927">MAKNTSTVPPRKEMSQATGQEIPENSSDDDAPLMKSRSRGETKGASALPTPENSYEAVEIDPNFYRSHLPTASPGSGLSHYEARATRRALQESIKTFSGSARTKTPKEKTVQDLPKETHGEKLKSRPNIRLTGLPDSKVKKAKKELATMAAALSDLAVKLDRSEEINAIRNTEIQRLLSAADEQASEMSDLQNAIQPAYTGRHEAEKKVSDLERELKKVTISNAAKLHAQQKALNDVLEDNGKLKEENENLRLQVAENLQLKEENENLRLRIAESLQLEKDNRSLKQELEDAKKSRSLSLREQIEVMKQNSDVWPAAGSNARRVMTDYIKMAVGYREKLHRHIAGLRNMDDVIRLQTKLAQTIRDAENTQPVPPNGSMAAGIEGSLENIAEGPQN</sequence>
<reference evidence="3 4" key="1">
    <citation type="journal article" date="2024" name="Commun. Biol.">
        <title>Comparative genomic analysis of thermophilic fungi reveals convergent evolutionary adaptations and gene losses.</title>
        <authorList>
            <person name="Steindorff A.S."/>
            <person name="Aguilar-Pontes M.V."/>
            <person name="Robinson A.J."/>
            <person name="Andreopoulos B."/>
            <person name="LaButti K."/>
            <person name="Kuo A."/>
            <person name="Mondo S."/>
            <person name="Riley R."/>
            <person name="Otillar R."/>
            <person name="Haridas S."/>
            <person name="Lipzen A."/>
            <person name="Grimwood J."/>
            <person name="Schmutz J."/>
            <person name="Clum A."/>
            <person name="Reid I.D."/>
            <person name="Moisan M.C."/>
            <person name="Butler G."/>
            <person name="Nguyen T.T.M."/>
            <person name="Dewar K."/>
            <person name="Conant G."/>
            <person name="Drula E."/>
            <person name="Henrissat B."/>
            <person name="Hansel C."/>
            <person name="Singer S."/>
            <person name="Hutchinson M.I."/>
            <person name="de Vries R.P."/>
            <person name="Natvig D.O."/>
            <person name="Powell A.J."/>
            <person name="Tsang A."/>
            <person name="Grigoriev I.V."/>
        </authorList>
    </citation>
    <scope>NUCLEOTIDE SEQUENCE [LARGE SCALE GENOMIC DNA]</scope>
    <source>
        <strain evidence="3 4">CBS 494.80</strain>
    </source>
</reference>
<name>A0ABR4BRQ7_9HELO</name>
<protein>
    <submittedName>
        <fullName evidence="3">Uncharacterized protein</fullName>
    </submittedName>
</protein>
<keyword evidence="4" id="KW-1185">Reference proteome</keyword>
<dbReference type="Proteomes" id="UP001595075">
    <property type="component" value="Unassembled WGS sequence"/>
</dbReference>